<dbReference type="AlphaFoldDB" id="A0A0A2V5D6"/>
<dbReference type="EMBL" id="KN294003">
    <property type="protein sequence ID" value="KGQ01365.1"/>
    <property type="molecule type" value="Genomic_DNA"/>
</dbReference>
<name>A0A0A2V5D6_PARBA</name>
<sequence>MNHPGEQPKNRFTCQIANLNNKRKQIIDLNPTKSLRLLIGIPPSPLFENPGLRASAGLHQTHLLDDYESLEPDEKAHADELYRRQTLLYWDMIFNAKDNKAHSMRCVIQRWHSSNTSWIKLAAMDR</sequence>
<reference evidence="1 2" key="1">
    <citation type="journal article" date="2011" name="PLoS Genet.">
        <title>Comparative genomic analysis of human fungal pathogens causing paracoccidioidomycosis.</title>
        <authorList>
            <person name="Desjardins C.A."/>
            <person name="Champion M.D."/>
            <person name="Holder J.W."/>
            <person name="Muszewska A."/>
            <person name="Goldberg J."/>
            <person name="Bailao A.M."/>
            <person name="Brigido M.M."/>
            <person name="Ferreira M.E."/>
            <person name="Garcia A.M."/>
            <person name="Grynberg M."/>
            <person name="Gujja S."/>
            <person name="Heiman D.I."/>
            <person name="Henn M.R."/>
            <person name="Kodira C.D."/>
            <person name="Leon-Narvaez H."/>
            <person name="Longo L.V."/>
            <person name="Ma L.J."/>
            <person name="Malavazi I."/>
            <person name="Matsuo A.L."/>
            <person name="Morais F.V."/>
            <person name="Pereira M."/>
            <person name="Rodriguez-Brito S."/>
            <person name="Sakthikumar S."/>
            <person name="Salem-Izacc S.M."/>
            <person name="Sykes S.M."/>
            <person name="Teixeira M.M."/>
            <person name="Vallejo M.C."/>
            <person name="Walter M.E."/>
            <person name="Yandava C."/>
            <person name="Young S."/>
            <person name="Zeng Q."/>
            <person name="Zucker J."/>
            <person name="Felipe M.S."/>
            <person name="Goldman G.H."/>
            <person name="Haas B.J."/>
            <person name="McEwen J.G."/>
            <person name="Nino-Vega G."/>
            <person name="Puccia R."/>
            <person name="San-Blas G."/>
            <person name="Soares C.M."/>
            <person name="Birren B.W."/>
            <person name="Cuomo C.A."/>
        </authorList>
    </citation>
    <scope>NUCLEOTIDE SEQUENCE [LARGE SCALE GENOMIC DNA]</scope>
    <source>
        <strain evidence="2">ATCC MYA-826 / Pb01</strain>
    </source>
</reference>
<dbReference type="HOGENOM" id="CLU_1982231_0_0_1"/>
<accession>A0A0A2V5D6</accession>
<dbReference type="eggNOG" id="ENOG502QV1E">
    <property type="taxonomic scope" value="Eukaryota"/>
</dbReference>
<evidence type="ECO:0000313" key="2">
    <source>
        <dbReference type="Proteomes" id="UP000002059"/>
    </source>
</evidence>
<dbReference type="VEuPathDB" id="FungiDB:PAAG_11943"/>
<dbReference type="Proteomes" id="UP000002059">
    <property type="component" value="Partially assembled WGS sequence"/>
</dbReference>
<keyword evidence="2" id="KW-1185">Reference proteome</keyword>
<dbReference type="OrthoDB" id="10003767at2759"/>
<proteinExistence type="predicted"/>
<dbReference type="RefSeq" id="XP_002793323.2">
    <property type="nucleotide sequence ID" value="XM_002793277.2"/>
</dbReference>
<gene>
    <name evidence="1" type="ORF">PAAG_11943</name>
</gene>
<protein>
    <submittedName>
        <fullName evidence="1">Uncharacterized protein</fullName>
    </submittedName>
</protein>
<organism evidence="1 2">
    <name type="scientific">Paracoccidioides lutzii (strain ATCC MYA-826 / Pb01)</name>
    <name type="common">Paracoccidioides brasiliensis</name>
    <dbReference type="NCBI Taxonomy" id="502779"/>
    <lineage>
        <taxon>Eukaryota</taxon>
        <taxon>Fungi</taxon>
        <taxon>Dikarya</taxon>
        <taxon>Ascomycota</taxon>
        <taxon>Pezizomycotina</taxon>
        <taxon>Eurotiomycetes</taxon>
        <taxon>Eurotiomycetidae</taxon>
        <taxon>Onygenales</taxon>
        <taxon>Ajellomycetaceae</taxon>
        <taxon>Paracoccidioides</taxon>
    </lineage>
</organism>
<evidence type="ECO:0000313" key="1">
    <source>
        <dbReference type="EMBL" id="KGQ01365.1"/>
    </source>
</evidence>
<dbReference type="KEGG" id="pbl:PAAG_11943"/>
<dbReference type="GeneID" id="9096456"/>